<evidence type="ECO:0000256" key="1">
    <source>
        <dbReference type="ARBA" id="ARBA00023015"/>
    </source>
</evidence>
<dbReference type="AlphaFoldDB" id="A0A0B1ZKZ8"/>
<dbReference type="InterPro" id="IPR050707">
    <property type="entry name" value="HTH_MetabolicPath_Reg"/>
</dbReference>
<gene>
    <name evidence="5" type="ORF">LK12_18255</name>
</gene>
<name>A0A0B1ZKZ8_9SPHN</name>
<reference evidence="5 6" key="1">
    <citation type="submission" date="2014-10" db="EMBL/GenBank/DDBJ databases">
        <title>Genome sequence of Novosphingobium malaysiense MUSC 273(T).</title>
        <authorList>
            <person name="Lee L.-H."/>
        </authorList>
    </citation>
    <scope>NUCLEOTIDE SEQUENCE [LARGE SCALE GENOMIC DNA]</scope>
    <source>
        <strain evidence="5 6">MUSC 273</strain>
    </source>
</reference>
<evidence type="ECO:0000313" key="5">
    <source>
        <dbReference type="EMBL" id="KHK89853.1"/>
    </source>
</evidence>
<comment type="caution">
    <text evidence="5">The sequence shown here is derived from an EMBL/GenBank/DDBJ whole genome shotgun (WGS) entry which is preliminary data.</text>
</comment>
<dbReference type="SUPFAM" id="SSF55781">
    <property type="entry name" value="GAF domain-like"/>
    <property type="match status" value="1"/>
</dbReference>
<dbReference type="PROSITE" id="PS51077">
    <property type="entry name" value="HTH_ICLR"/>
    <property type="match status" value="1"/>
</dbReference>
<proteinExistence type="predicted"/>
<dbReference type="OrthoDB" id="1634354at2"/>
<organism evidence="5 6">
    <name type="scientific">Novosphingobium malaysiense</name>
    <dbReference type="NCBI Taxonomy" id="1348853"/>
    <lineage>
        <taxon>Bacteria</taxon>
        <taxon>Pseudomonadati</taxon>
        <taxon>Pseudomonadota</taxon>
        <taxon>Alphaproteobacteria</taxon>
        <taxon>Sphingomonadales</taxon>
        <taxon>Sphingomonadaceae</taxon>
        <taxon>Novosphingobium</taxon>
    </lineage>
</organism>
<dbReference type="InterPro" id="IPR036388">
    <property type="entry name" value="WH-like_DNA-bd_sf"/>
</dbReference>
<keyword evidence="1" id="KW-0805">Transcription regulation</keyword>
<protein>
    <recommendedName>
        <fullName evidence="4">HTH iclR-type domain-containing protein</fullName>
    </recommendedName>
</protein>
<dbReference type="PANTHER" id="PTHR30136:SF35">
    <property type="entry name" value="HTH-TYPE TRANSCRIPTIONAL REGULATOR RV1719"/>
    <property type="match status" value="1"/>
</dbReference>
<dbReference type="GO" id="GO:0045892">
    <property type="term" value="P:negative regulation of DNA-templated transcription"/>
    <property type="evidence" value="ECO:0007669"/>
    <property type="project" value="TreeGrafter"/>
</dbReference>
<dbReference type="PANTHER" id="PTHR30136">
    <property type="entry name" value="HELIX-TURN-HELIX TRANSCRIPTIONAL REGULATOR, ICLR FAMILY"/>
    <property type="match status" value="1"/>
</dbReference>
<dbReference type="EMBL" id="JTDI01000006">
    <property type="protein sequence ID" value="KHK89853.1"/>
    <property type="molecule type" value="Genomic_DNA"/>
</dbReference>
<evidence type="ECO:0000259" key="4">
    <source>
        <dbReference type="PROSITE" id="PS51077"/>
    </source>
</evidence>
<sequence>METTHPQGRLDGGSPAEAGSGTPGRSGLVSERNLSKSALRALELLEFFAARRRPARASEVTRSLGLSHSSADQLLKTLASRAYLIFDSTQKLYWPSPRLLAFAETLDESYFGGNRLQMLMQYLVDRTGCSVAISTPVGHVMQLTHFLAPPGKIYDRPPGELFSIFSSAAGAAIMATWPVATVRTLIAEAADELGEMAARADTIIANLAEVRENGHAFGGLHRRADTCSVAIALPQSGVNNELTLSLRGAIPVMEARRWHYAAMLHEAVASIIAPAPPERSAIWE</sequence>
<evidence type="ECO:0000313" key="6">
    <source>
        <dbReference type="Proteomes" id="UP000031057"/>
    </source>
</evidence>
<dbReference type="Pfam" id="PF09339">
    <property type="entry name" value="HTH_IclR"/>
    <property type="match status" value="1"/>
</dbReference>
<keyword evidence="2" id="KW-0804">Transcription</keyword>
<feature type="region of interest" description="Disordered" evidence="3">
    <location>
        <begin position="1"/>
        <end position="30"/>
    </location>
</feature>
<dbReference type="GO" id="GO:0003677">
    <property type="term" value="F:DNA binding"/>
    <property type="evidence" value="ECO:0007669"/>
    <property type="project" value="UniProtKB-KW"/>
</dbReference>
<dbReference type="STRING" id="1348853.LK12_18255"/>
<accession>A0A0B1ZKZ8</accession>
<dbReference type="SUPFAM" id="SSF46785">
    <property type="entry name" value="Winged helix' DNA-binding domain"/>
    <property type="match status" value="1"/>
</dbReference>
<keyword evidence="6" id="KW-1185">Reference proteome</keyword>
<feature type="domain" description="HTH iclR-type" evidence="4">
    <location>
        <begin position="35"/>
        <end position="97"/>
    </location>
</feature>
<dbReference type="InterPro" id="IPR036390">
    <property type="entry name" value="WH_DNA-bd_sf"/>
</dbReference>
<dbReference type="Proteomes" id="UP000031057">
    <property type="component" value="Unassembled WGS sequence"/>
</dbReference>
<evidence type="ECO:0000256" key="2">
    <source>
        <dbReference type="ARBA" id="ARBA00023163"/>
    </source>
</evidence>
<evidence type="ECO:0000256" key="3">
    <source>
        <dbReference type="SAM" id="MobiDB-lite"/>
    </source>
</evidence>
<dbReference type="Gene3D" id="3.30.450.40">
    <property type="match status" value="1"/>
</dbReference>
<dbReference type="InterPro" id="IPR005471">
    <property type="entry name" value="Tscrpt_reg_IclR_N"/>
</dbReference>
<dbReference type="Gene3D" id="1.10.10.10">
    <property type="entry name" value="Winged helix-like DNA-binding domain superfamily/Winged helix DNA-binding domain"/>
    <property type="match status" value="1"/>
</dbReference>
<dbReference type="SMART" id="SM00346">
    <property type="entry name" value="HTH_ICLR"/>
    <property type="match status" value="1"/>
</dbReference>
<dbReference type="InterPro" id="IPR029016">
    <property type="entry name" value="GAF-like_dom_sf"/>
</dbReference>
<dbReference type="GO" id="GO:0003700">
    <property type="term" value="F:DNA-binding transcription factor activity"/>
    <property type="evidence" value="ECO:0007669"/>
    <property type="project" value="TreeGrafter"/>
</dbReference>